<protein>
    <submittedName>
        <fullName evidence="2">DUF1097 domain-containing protein</fullName>
    </submittedName>
</protein>
<dbReference type="EMBL" id="CP158568">
    <property type="protein sequence ID" value="XBY45146.1"/>
    <property type="molecule type" value="Genomic_DNA"/>
</dbReference>
<keyword evidence="1" id="KW-0472">Membrane</keyword>
<gene>
    <name evidence="2" type="ORF">ABS361_02295</name>
</gene>
<sequence>MNLVTALAIVIGALGAIATYLVLGPAAGLQLQIWIVFIAWASYFHCGGNEAAAKSSFVANVWGAVCATVALILIGKLGGQGLIVISIIVGVTVAIMILGAHVPLLSAIPAAVYGYAATAGYALLSKADAMNFAPGGVLTTVVLSCLVGVIFGWLSGKIAGAIAK</sequence>
<feature type="transmembrane region" description="Helical" evidence="1">
    <location>
        <begin position="107"/>
        <end position="124"/>
    </location>
</feature>
<reference evidence="2" key="1">
    <citation type="submission" date="2024-06" db="EMBL/GenBank/DDBJ databases">
        <title>Methylostella associata gen. nov., sp. nov., a novel Ancalomicrobiaceae-affiliated facultatively methylotrophic bacteria that feed on methanotrophs of the genus Methylococcus.</title>
        <authorList>
            <person name="Saltykova V."/>
            <person name="Danilova O.V."/>
            <person name="Oshkin I.Y."/>
            <person name="Belova S.E."/>
            <person name="Pimenov N.V."/>
            <person name="Dedysh S.N."/>
        </authorList>
    </citation>
    <scope>NUCLEOTIDE SEQUENCE</scope>
    <source>
        <strain evidence="2">S20</strain>
    </source>
</reference>
<feature type="transmembrane region" description="Helical" evidence="1">
    <location>
        <begin position="57"/>
        <end position="75"/>
    </location>
</feature>
<accession>A0AAU7XDJ7</accession>
<feature type="transmembrane region" description="Helical" evidence="1">
    <location>
        <begin position="28"/>
        <end position="45"/>
    </location>
</feature>
<evidence type="ECO:0000256" key="1">
    <source>
        <dbReference type="SAM" id="Phobius"/>
    </source>
</evidence>
<proteinExistence type="predicted"/>
<feature type="transmembrane region" description="Helical" evidence="1">
    <location>
        <begin position="81"/>
        <end position="100"/>
    </location>
</feature>
<dbReference type="AlphaFoldDB" id="A0AAU7XDJ7"/>
<feature type="transmembrane region" description="Helical" evidence="1">
    <location>
        <begin position="136"/>
        <end position="154"/>
    </location>
</feature>
<dbReference type="Pfam" id="PF06496">
    <property type="entry name" value="DUF1097"/>
    <property type="match status" value="1"/>
</dbReference>
<dbReference type="KEGG" id="mflg:ABS361_02295"/>
<dbReference type="InterPro" id="IPR009476">
    <property type="entry name" value="DUF1097"/>
</dbReference>
<name>A0AAU7XDJ7_9HYPH</name>
<evidence type="ECO:0000313" key="2">
    <source>
        <dbReference type="EMBL" id="XBY45146.1"/>
    </source>
</evidence>
<keyword evidence="1" id="KW-0812">Transmembrane</keyword>
<dbReference type="RefSeq" id="WP_407050236.1">
    <property type="nucleotide sequence ID" value="NZ_CP158568.1"/>
</dbReference>
<organism evidence="2">
    <name type="scientific">Methyloraptor flagellatus</name>
    <dbReference type="NCBI Taxonomy" id="3162530"/>
    <lineage>
        <taxon>Bacteria</taxon>
        <taxon>Pseudomonadati</taxon>
        <taxon>Pseudomonadota</taxon>
        <taxon>Alphaproteobacteria</taxon>
        <taxon>Hyphomicrobiales</taxon>
        <taxon>Ancalomicrobiaceae</taxon>
        <taxon>Methyloraptor</taxon>
    </lineage>
</organism>
<keyword evidence="1" id="KW-1133">Transmembrane helix</keyword>